<protein>
    <submittedName>
        <fullName evidence="2">N4-gp56 family major capsid protein</fullName>
    </submittedName>
</protein>
<dbReference type="SUPFAM" id="SSF56563">
    <property type="entry name" value="Major capsid protein gp5"/>
    <property type="match status" value="1"/>
</dbReference>
<gene>
    <name evidence="2" type="ORF">L2724_07195</name>
</gene>
<dbReference type="Pfam" id="PF25209">
    <property type="entry name" value="Phage_capsid_4"/>
    <property type="match status" value="1"/>
</dbReference>
<evidence type="ECO:0000313" key="2">
    <source>
        <dbReference type="EMBL" id="MCZ3668066.1"/>
    </source>
</evidence>
<name>A0AAW5WU53_9LACO</name>
<dbReference type="EMBL" id="JAKHPH010000020">
    <property type="protein sequence ID" value="MCZ3668066.1"/>
    <property type="molecule type" value="Genomic_DNA"/>
</dbReference>
<dbReference type="RefSeq" id="WP_269296116.1">
    <property type="nucleotide sequence ID" value="NZ_JAKHPH010000020.1"/>
</dbReference>
<dbReference type="AlphaFoldDB" id="A0AAW5WU53"/>
<organism evidence="2 3">
    <name type="scientific">Limosilactobacillus vaginalis</name>
    <dbReference type="NCBI Taxonomy" id="1633"/>
    <lineage>
        <taxon>Bacteria</taxon>
        <taxon>Bacillati</taxon>
        <taxon>Bacillota</taxon>
        <taxon>Bacilli</taxon>
        <taxon>Lactobacillales</taxon>
        <taxon>Lactobacillaceae</taxon>
        <taxon>Limosilactobacillus</taxon>
    </lineage>
</organism>
<comment type="caution">
    <text evidence="2">The sequence shown here is derived from an EMBL/GenBank/DDBJ whole genome shotgun (WGS) entry which is preliminary data.</text>
</comment>
<evidence type="ECO:0000256" key="1">
    <source>
        <dbReference type="SAM" id="MobiDB-lite"/>
    </source>
</evidence>
<evidence type="ECO:0000313" key="3">
    <source>
        <dbReference type="Proteomes" id="UP001212401"/>
    </source>
</evidence>
<accession>A0AAW5WU53</accession>
<proteinExistence type="predicted"/>
<sequence>MVASSTNYTHFADMLDPQVLAPMIGAQLSKLNVFSSIAPVDTTLEGRPGDTITVPKYKYTGSAREYGEGEQINFDSLEYTTQQAKIKKIVSAYSISDEAAKIPYGDPRTEAARQMAMALATYVDDDVLDTAKNAPLRVTGNTPDQIDLIDNLEDTFAHATNAIEGTTYPQQGVLYVSYKDAASLRKAAGDNWTRASDLGDDVLINGGFGELLGWEIIRTAKLTKGHAIAVKPGAMKTYMKQAPQVYAWYDGDHQINKTSTTEYLATSIYNDALLATIGFAGSSTPTPQPSDNQGSGDNKQADPKQGK</sequence>
<dbReference type="Proteomes" id="UP001212401">
    <property type="component" value="Unassembled WGS sequence"/>
</dbReference>
<feature type="region of interest" description="Disordered" evidence="1">
    <location>
        <begin position="280"/>
        <end position="307"/>
    </location>
</feature>
<dbReference type="NCBIfam" id="TIGR04387">
    <property type="entry name" value="capsid_maj_N4"/>
    <property type="match status" value="1"/>
</dbReference>
<reference evidence="2" key="1">
    <citation type="submission" date="2022-01" db="EMBL/GenBank/DDBJ databases">
        <title>VMRC isolate genome collection.</title>
        <authorList>
            <person name="France M."/>
            <person name="Rutt L."/>
            <person name="Humphrys M."/>
            <person name="Ravel J."/>
        </authorList>
    </citation>
    <scope>NUCLEOTIDE SEQUENCE</scope>
    <source>
        <strain evidence="2">C0048A1</strain>
    </source>
</reference>
<feature type="compositionally biased region" description="Polar residues" evidence="1">
    <location>
        <begin position="281"/>
        <end position="298"/>
    </location>
</feature>